<sequence>MILALITYAMAMILANLLVTTFGPSISPINAFFFIGLDLTLRDWLHVRLKTWQMGGLIVVTGALTYLLNPAAGMIAIASAVSFTAASVVDWSVFAKLTGTWIKRANVSNIAGAAVDSVVFPTLAFGVLMPQIVVMQFFAKVVGGVFWAYVIFKSSRIVGLVK</sequence>
<proteinExistence type="predicted"/>
<gene>
    <name evidence="2" type="ORF">UFOVP15_50</name>
</gene>
<dbReference type="Pfam" id="PF02592">
    <property type="entry name" value="Vut_1"/>
    <property type="match status" value="1"/>
</dbReference>
<evidence type="ECO:0000313" key="2">
    <source>
        <dbReference type="EMBL" id="CAB4121631.1"/>
    </source>
</evidence>
<feature type="transmembrane region" description="Helical" evidence="1">
    <location>
        <begin position="74"/>
        <end position="95"/>
    </location>
</feature>
<keyword evidence="1" id="KW-0812">Transmembrane</keyword>
<name>A0A6J5KJ78_9CAUD</name>
<dbReference type="EMBL" id="LR796150">
    <property type="protein sequence ID" value="CAB4121631.1"/>
    <property type="molecule type" value="Genomic_DNA"/>
</dbReference>
<keyword evidence="1" id="KW-1133">Transmembrane helix</keyword>
<accession>A0A6J5KJ78</accession>
<feature type="transmembrane region" description="Helical" evidence="1">
    <location>
        <begin position="107"/>
        <end position="127"/>
    </location>
</feature>
<dbReference type="InterPro" id="IPR003744">
    <property type="entry name" value="YhhQ"/>
</dbReference>
<evidence type="ECO:0000256" key="1">
    <source>
        <dbReference type="SAM" id="Phobius"/>
    </source>
</evidence>
<keyword evidence="1" id="KW-0472">Membrane</keyword>
<protein>
    <submittedName>
        <fullName evidence="2">Queuosine transporter</fullName>
    </submittedName>
</protein>
<feature type="transmembrane region" description="Helical" evidence="1">
    <location>
        <begin position="6"/>
        <end position="37"/>
    </location>
</feature>
<organism evidence="2">
    <name type="scientific">uncultured Caudovirales phage</name>
    <dbReference type="NCBI Taxonomy" id="2100421"/>
    <lineage>
        <taxon>Viruses</taxon>
        <taxon>Duplodnaviria</taxon>
        <taxon>Heunggongvirae</taxon>
        <taxon>Uroviricota</taxon>
        <taxon>Caudoviricetes</taxon>
        <taxon>Peduoviridae</taxon>
        <taxon>Maltschvirus</taxon>
        <taxon>Maltschvirus maltsch</taxon>
    </lineage>
</organism>
<reference evidence="2" key="1">
    <citation type="submission" date="2020-04" db="EMBL/GenBank/DDBJ databases">
        <authorList>
            <person name="Chiriac C."/>
            <person name="Salcher M."/>
            <person name="Ghai R."/>
            <person name="Kavagutti S V."/>
        </authorList>
    </citation>
    <scope>NUCLEOTIDE SEQUENCE</scope>
</reference>
<feature type="transmembrane region" description="Helical" evidence="1">
    <location>
        <begin position="133"/>
        <end position="152"/>
    </location>
</feature>